<evidence type="ECO:0000256" key="1">
    <source>
        <dbReference type="SAM" id="MobiDB-lite"/>
    </source>
</evidence>
<reference evidence="2 3" key="1">
    <citation type="submission" date="2021-06" db="EMBL/GenBank/DDBJ databases">
        <title>Caerostris darwini draft genome.</title>
        <authorList>
            <person name="Kono N."/>
            <person name="Arakawa K."/>
        </authorList>
    </citation>
    <scope>NUCLEOTIDE SEQUENCE [LARGE SCALE GENOMIC DNA]</scope>
</reference>
<proteinExistence type="predicted"/>
<dbReference type="EMBL" id="BPLQ01013451">
    <property type="protein sequence ID" value="GIY72157.1"/>
    <property type="molecule type" value="Genomic_DNA"/>
</dbReference>
<organism evidence="2 3">
    <name type="scientific">Caerostris darwini</name>
    <dbReference type="NCBI Taxonomy" id="1538125"/>
    <lineage>
        <taxon>Eukaryota</taxon>
        <taxon>Metazoa</taxon>
        <taxon>Ecdysozoa</taxon>
        <taxon>Arthropoda</taxon>
        <taxon>Chelicerata</taxon>
        <taxon>Arachnida</taxon>
        <taxon>Araneae</taxon>
        <taxon>Araneomorphae</taxon>
        <taxon>Entelegynae</taxon>
        <taxon>Araneoidea</taxon>
        <taxon>Araneidae</taxon>
        <taxon>Caerostris</taxon>
    </lineage>
</organism>
<evidence type="ECO:0000313" key="2">
    <source>
        <dbReference type="EMBL" id="GIY72157.1"/>
    </source>
</evidence>
<dbReference type="AlphaFoldDB" id="A0AAV4VP68"/>
<keyword evidence="3" id="KW-1185">Reference proteome</keyword>
<sequence length="148" mass="16782">MPEDVTQRNRARSVEPKRAESADIKPDIRIYGSCELILEDSYPILNMGGRLGGTLENKFEPEEEKSTSANAAKNYHKKYGTEETCSRHFPFHFLLHIPCIERVPPSINLVAGRFPPKTVLPFIPEQKCLHLQSARRLSWLLSLNHGTG</sequence>
<feature type="region of interest" description="Disordered" evidence="1">
    <location>
        <begin position="1"/>
        <end position="20"/>
    </location>
</feature>
<evidence type="ECO:0000313" key="3">
    <source>
        <dbReference type="Proteomes" id="UP001054837"/>
    </source>
</evidence>
<comment type="caution">
    <text evidence="2">The sequence shown here is derived from an EMBL/GenBank/DDBJ whole genome shotgun (WGS) entry which is preliminary data.</text>
</comment>
<gene>
    <name evidence="2" type="ORF">CDAR_235351</name>
</gene>
<accession>A0AAV4VP68</accession>
<protein>
    <submittedName>
        <fullName evidence="2">Uncharacterized protein</fullName>
    </submittedName>
</protein>
<dbReference type="Proteomes" id="UP001054837">
    <property type="component" value="Unassembled WGS sequence"/>
</dbReference>
<name>A0AAV4VP68_9ARAC</name>